<name>A0A934WIT8_9RHOB</name>
<reference evidence="1" key="2">
    <citation type="journal article" date="2020" name="Microorganisms">
        <title>Osmotic Adaptation and Compatible Solute Biosynthesis of Phototrophic Bacteria as Revealed from Genome Analyses.</title>
        <authorList>
            <person name="Imhoff J.F."/>
            <person name="Rahn T."/>
            <person name="Kunzel S."/>
            <person name="Keller A."/>
            <person name="Neulinger S.C."/>
        </authorList>
    </citation>
    <scope>NUCLEOTIDE SEQUENCE</scope>
    <source>
        <strain evidence="1">LMG 28126</strain>
    </source>
</reference>
<evidence type="ECO:0000313" key="2">
    <source>
        <dbReference type="Proteomes" id="UP000706333"/>
    </source>
</evidence>
<dbReference type="EMBL" id="NHSD01000176">
    <property type="protein sequence ID" value="MBK5926848.1"/>
    <property type="molecule type" value="Genomic_DNA"/>
</dbReference>
<gene>
    <name evidence="1" type="ORF">CCR87_05725</name>
</gene>
<protein>
    <submittedName>
        <fullName evidence="1">Uncharacterized protein</fullName>
    </submittedName>
</protein>
<proteinExistence type="predicted"/>
<accession>A0A934WIT8</accession>
<organism evidence="1 2">
    <name type="scientific">Rhodobaculum claviforme</name>
    <dbReference type="NCBI Taxonomy" id="1549854"/>
    <lineage>
        <taxon>Bacteria</taxon>
        <taxon>Pseudomonadati</taxon>
        <taxon>Pseudomonadota</taxon>
        <taxon>Alphaproteobacteria</taxon>
        <taxon>Rhodobacterales</taxon>
        <taxon>Paracoccaceae</taxon>
        <taxon>Rhodobaculum</taxon>
    </lineage>
</organism>
<reference evidence="1" key="1">
    <citation type="submission" date="2017-05" db="EMBL/GenBank/DDBJ databases">
        <authorList>
            <person name="Imhoff J.F."/>
            <person name="Rahn T."/>
            <person name="Kuenzel S."/>
            <person name="Neulinger S.C."/>
        </authorList>
    </citation>
    <scope>NUCLEOTIDE SEQUENCE</scope>
    <source>
        <strain evidence="1">LMG 28126</strain>
    </source>
</reference>
<dbReference type="Proteomes" id="UP000706333">
    <property type="component" value="Unassembled WGS sequence"/>
</dbReference>
<keyword evidence="2" id="KW-1185">Reference proteome</keyword>
<comment type="caution">
    <text evidence="1">The sequence shown here is derived from an EMBL/GenBank/DDBJ whole genome shotgun (WGS) entry which is preliminary data.</text>
</comment>
<dbReference type="AlphaFoldDB" id="A0A934WIT8"/>
<sequence>MHLAGVGECFVSALPFADDRMRKDLAPALPQLLSILPLEGGDRLEIYRRPQGSILLQDLLEHGARTGRCFAPQDLAWVVSGLMSIAEWLDWAGQAHGCIDATSVFVNPETQAVALLGGWEFSVPFGHKPSALPKRTLELLPQMQLGGRADGRIALKQIQALGRDLLGFDAGGAALPEPVQRWLSWPRTGEVQRDHAGWIAATEEAWGPHKLLALGVSERDVYRH</sequence>
<evidence type="ECO:0000313" key="1">
    <source>
        <dbReference type="EMBL" id="MBK5926848.1"/>
    </source>
</evidence>